<dbReference type="Gene3D" id="3.30.2220.20">
    <property type="entry name" value="Phage tail assembly chaperone gp13-like"/>
    <property type="match status" value="1"/>
</dbReference>
<proteinExistence type="predicted"/>
<reference evidence="1" key="2">
    <citation type="submission" date="2016-10" db="EMBL/GenBank/DDBJ databases">
        <authorList>
            <person name="de Groot N.N."/>
        </authorList>
    </citation>
    <scope>NUCLEOTIDE SEQUENCE [LARGE SCALE GENOMIC DNA]</scope>
    <source>
        <strain evidence="1">ATCC 20501</strain>
    </source>
</reference>
<accession>A0A1H6DZU8</accession>
<evidence type="ECO:0000313" key="3">
    <source>
        <dbReference type="Proteomes" id="UP000199690"/>
    </source>
</evidence>
<name>A0A1H6DZU8_9PSEU</name>
<sequence>MAQPLSREAILAADDSNVEDVPVPQWGGTVRVRSLTGRERDRLEASMIGKNGKADATRGLANFRARLVAASVIDENGAPMFTEADVDALAGKSAAALDVIASAAMRLSGLSDSDVEELAGE</sequence>
<dbReference type="Proteomes" id="UP000236729">
    <property type="component" value="Unassembled WGS sequence"/>
</dbReference>
<organism evidence="1 4">
    <name type="scientific">Saccharopolyspora kobensis</name>
    <dbReference type="NCBI Taxonomy" id="146035"/>
    <lineage>
        <taxon>Bacteria</taxon>
        <taxon>Bacillati</taxon>
        <taxon>Actinomycetota</taxon>
        <taxon>Actinomycetes</taxon>
        <taxon>Pseudonocardiales</taxon>
        <taxon>Pseudonocardiaceae</taxon>
        <taxon>Saccharopolyspora</taxon>
    </lineage>
</organism>
<evidence type="ECO:0008006" key="5">
    <source>
        <dbReference type="Google" id="ProtNLM"/>
    </source>
</evidence>
<dbReference type="RefSeq" id="WP_093354384.1">
    <property type="nucleotide sequence ID" value="NZ_FNVB01000008.1"/>
</dbReference>
<gene>
    <name evidence="1" type="ORF">SAMN02982929_05303</name>
    <name evidence="2" type="ORF">SAMN05216506_107279</name>
</gene>
<evidence type="ECO:0000313" key="2">
    <source>
        <dbReference type="EMBL" id="SFD93547.1"/>
    </source>
</evidence>
<dbReference type="Proteomes" id="UP000199690">
    <property type="component" value="Unassembled WGS sequence"/>
</dbReference>
<dbReference type="InterPro" id="IPR038556">
    <property type="entry name" value="TAC_Gp13-like_sf"/>
</dbReference>
<evidence type="ECO:0000313" key="4">
    <source>
        <dbReference type="Proteomes" id="UP000236729"/>
    </source>
</evidence>
<dbReference type="AlphaFoldDB" id="A0A1H6DZU8"/>
<keyword evidence="3" id="KW-1185">Reference proteome</keyword>
<evidence type="ECO:0000313" key="1">
    <source>
        <dbReference type="EMBL" id="SEG90741.1"/>
    </source>
</evidence>
<dbReference type="EMBL" id="FOME01000007">
    <property type="protein sequence ID" value="SFD93547.1"/>
    <property type="molecule type" value="Genomic_DNA"/>
</dbReference>
<reference evidence="3 4" key="1">
    <citation type="submission" date="2016-10" db="EMBL/GenBank/DDBJ databases">
        <authorList>
            <person name="Varghese N."/>
            <person name="Submissions S."/>
        </authorList>
    </citation>
    <scope>NUCLEOTIDE SEQUENCE [LARGE SCALE GENOMIC DNA]</scope>
    <source>
        <strain evidence="4">ATCC 20501</strain>
        <strain evidence="2 3">CGMCC 4.3529</strain>
    </source>
</reference>
<protein>
    <recommendedName>
        <fullName evidence="5">Tail assembly chaperone</fullName>
    </recommendedName>
</protein>
<dbReference type="EMBL" id="FNVB01000008">
    <property type="protein sequence ID" value="SEG90741.1"/>
    <property type="molecule type" value="Genomic_DNA"/>
</dbReference>
<accession>A0A1I1WEI5</accession>